<dbReference type="EMBL" id="BJMM01000012">
    <property type="protein sequence ID" value="GEB50454.1"/>
    <property type="molecule type" value="Genomic_DNA"/>
</dbReference>
<protein>
    <recommendedName>
        <fullName evidence="4">Collagen-like protein</fullName>
    </recommendedName>
</protein>
<dbReference type="AlphaFoldDB" id="A0A4Y3QYG9"/>
<evidence type="ECO:0000313" key="2">
    <source>
        <dbReference type="EMBL" id="GEB50454.1"/>
    </source>
</evidence>
<dbReference type="OrthoDB" id="4227103at2"/>
<feature type="compositionally biased region" description="Low complexity" evidence="1">
    <location>
        <begin position="146"/>
        <end position="166"/>
    </location>
</feature>
<evidence type="ECO:0000256" key="1">
    <source>
        <dbReference type="SAM" id="MobiDB-lite"/>
    </source>
</evidence>
<gene>
    <name evidence="2" type="ORF">SCA03_30050</name>
</gene>
<proteinExistence type="predicted"/>
<dbReference type="Proteomes" id="UP000319210">
    <property type="component" value="Unassembled WGS sequence"/>
</dbReference>
<keyword evidence="3" id="KW-1185">Reference proteome</keyword>
<evidence type="ECO:0008006" key="4">
    <source>
        <dbReference type="Google" id="ProtNLM"/>
    </source>
</evidence>
<feature type="region of interest" description="Disordered" evidence="1">
    <location>
        <begin position="127"/>
        <end position="175"/>
    </location>
</feature>
<dbReference type="Gene3D" id="1.20.5.320">
    <property type="entry name" value="6-Phosphogluconate Dehydrogenase, domain 3"/>
    <property type="match status" value="1"/>
</dbReference>
<evidence type="ECO:0000313" key="3">
    <source>
        <dbReference type="Proteomes" id="UP000319210"/>
    </source>
</evidence>
<name>A0A4Y3QYG9_STRCI</name>
<reference evidence="2 3" key="1">
    <citation type="submission" date="2019-06" db="EMBL/GenBank/DDBJ databases">
        <title>Whole genome shotgun sequence of Streptomyces cacaoi subsp. cacaoi NBRC 12748.</title>
        <authorList>
            <person name="Hosoyama A."/>
            <person name="Uohara A."/>
            <person name="Ohji S."/>
            <person name="Ichikawa N."/>
        </authorList>
    </citation>
    <scope>NUCLEOTIDE SEQUENCE [LARGE SCALE GENOMIC DNA]</scope>
    <source>
        <strain evidence="2 3">NBRC 12748</strain>
    </source>
</reference>
<comment type="caution">
    <text evidence="2">The sequence shown here is derived from an EMBL/GenBank/DDBJ whole genome shotgun (WGS) entry which is preliminary data.</text>
</comment>
<accession>A0A4Y3QYG9</accession>
<organism evidence="2 3">
    <name type="scientific">Streptomyces cacaoi</name>
    <dbReference type="NCBI Taxonomy" id="1898"/>
    <lineage>
        <taxon>Bacteria</taxon>
        <taxon>Bacillati</taxon>
        <taxon>Actinomycetota</taxon>
        <taxon>Actinomycetes</taxon>
        <taxon>Kitasatosporales</taxon>
        <taxon>Streptomycetaceae</taxon>
        <taxon>Streptomyces</taxon>
    </lineage>
</organism>
<sequence>MSRRYFWFDDITEGDPGQLPEGIPTVVLTGTYLSPNGLPYSGKVEITPPGALSFGDQDVIVTGPAVIRLDGQGSFSARVPATDSTTNPVDWAYTITEKLDGFIDRPPYAIKLPAELATADLADLAPSDPETPNYVPVVGPPGPRGPRGATGPQGPQGLQGDPGTPGAHWTFGVGIPSHEAADGDLYADTATGDLYTRSDGAWSMKTNLKGPKGDPGDGAGNVISVNGIEPDGAGDVALTAKDVKALPDSGHVGSAISFQQNGVDRWVCQVDEKDEAGSDTGSDFELAAWSDTGQRKPCVLYAKRETGSVGIGTNNLVHGAQLTVGGPVALADVEDRPSEVDGGVVAFSQDGQFTVKNRDGSTATLVDAVPTSEKGAPGGVAALDESGKLPMGQMPGEPVSAEATTNLDRVQGSITYQFIAPGVVFFALSVDASADPASGEASSLDVNLPFPVGGSSQGFVAGVWSRGSDTPNRTMVYAEPSPTNKTLVLWQQNDGETNGDWNRFGTARIAKGHHVTISGTLFSPGPR</sequence>
<dbReference type="RefSeq" id="WP_086814177.1">
    <property type="nucleotide sequence ID" value="NZ_BJMM01000012.1"/>
</dbReference>